<dbReference type="Gene3D" id="3.30.420.10">
    <property type="entry name" value="Ribonuclease H-like superfamily/Ribonuclease H"/>
    <property type="match status" value="1"/>
</dbReference>
<feature type="domain" description="Tc1-like transposase DDE" evidence="3">
    <location>
        <begin position="180"/>
        <end position="323"/>
    </location>
</feature>
<comment type="subcellular location">
    <subcellularLocation>
        <location evidence="1">Nucleus</location>
    </subcellularLocation>
</comment>
<organism evidence="4 5">
    <name type="scientific">Stegodyphus mimosarum</name>
    <name type="common">African social velvet spider</name>
    <dbReference type="NCBI Taxonomy" id="407821"/>
    <lineage>
        <taxon>Eukaryota</taxon>
        <taxon>Metazoa</taxon>
        <taxon>Ecdysozoa</taxon>
        <taxon>Arthropoda</taxon>
        <taxon>Chelicerata</taxon>
        <taxon>Arachnida</taxon>
        <taxon>Araneae</taxon>
        <taxon>Araneomorphae</taxon>
        <taxon>Entelegynae</taxon>
        <taxon>Eresoidea</taxon>
        <taxon>Eresidae</taxon>
        <taxon>Stegodyphus</taxon>
    </lineage>
</organism>
<dbReference type="InterPro" id="IPR052338">
    <property type="entry name" value="Transposase_5"/>
</dbReference>
<proteinExistence type="predicted"/>
<dbReference type="GO" id="GO:0005634">
    <property type="term" value="C:nucleus"/>
    <property type="evidence" value="ECO:0007669"/>
    <property type="project" value="UniProtKB-SubCell"/>
</dbReference>
<dbReference type="Proteomes" id="UP000054359">
    <property type="component" value="Unassembled WGS sequence"/>
</dbReference>
<dbReference type="GO" id="GO:0003677">
    <property type="term" value="F:DNA binding"/>
    <property type="evidence" value="ECO:0007669"/>
    <property type="project" value="InterPro"/>
</dbReference>
<dbReference type="SUPFAM" id="SSF46689">
    <property type="entry name" value="Homeodomain-like"/>
    <property type="match status" value="1"/>
</dbReference>
<name>A0A087TI70_STEMI</name>
<dbReference type="InterPro" id="IPR038717">
    <property type="entry name" value="Tc1-like_DDE_dom"/>
</dbReference>
<dbReference type="InterPro" id="IPR002492">
    <property type="entry name" value="Transposase_Tc1-like"/>
</dbReference>
<gene>
    <name evidence="4" type="ORF">X975_01565</name>
</gene>
<dbReference type="Pfam" id="PF13358">
    <property type="entry name" value="DDE_3"/>
    <property type="match status" value="1"/>
</dbReference>
<feature type="domain" description="Transposase Tc1-like" evidence="2">
    <location>
        <begin position="99"/>
        <end position="171"/>
    </location>
</feature>
<dbReference type="STRING" id="407821.A0A087TI70"/>
<dbReference type="InterPro" id="IPR036397">
    <property type="entry name" value="RNaseH_sf"/>
</dbReference>
<feature type="non-terminal residue" evidence="4">
    <location>
        <position position="373"/>
    </location>
</feature>
<evidence type="ECO:0000313" key="5">
    <source>
        <dbReference type="Proteomes" id="UP000054359"/>
    </source>
</evidence>
<dbReference type="EMBL" id="KK115333">
    <property type="protein sequence ID" value="KFM64809.1"/>
    <property type="molecule type" value="Genomic_DNA"/>
</dbReference>
<evidence type="ECO:0000259" key="2">
    <source>
        <dbReference type="Pfam" id="PF01498"/>
    </source>
</evidence>
<dbReference type="OrthoDB" id="4843387at2759"/>
<protein>
    <submittedName>
        <fullName evidence="4">Transposable element Tcb2 transposase</fullName>
    </submittedName>
</protein>
<accession>A0A087TI70</accession>
<dbReference type="GO" id="GO:0015074">
    <property type="term" value="P:DNA integration"/>
    <property type="evidence" value="ECO:0007669"/>
    <property type="project" value="InterPro"/>
</dbReference>
<reference evidence="4 5" key="1">
    <citation type="submission" date="2013-11" db="EMBL/GenBank/DDBJ databases">
        <title>Genome sequencing of Stegodyphus mimosarum.</title>
        <authorList>
            <person name="Bechsgaard J."/>
        </authorList>
    </citation>
    <scope>NUCLEOTIDE SEQUENCE [LARGE SCALE GENOMIC DNA]</scope>
</reference>
<dbReference type="OMA" id="NWRRNEW"/>
<keyword evidence="5" id="KW-1185">Reference proteome</keyword>
<dbReference type="InterPro" id="IPR009057">
    <property type="entry name" value="Homeodomain-like_sf"/>
</dbReference>
<dbReference type="PANTHER" id="PTHR23022">
    <property type="entry name" value="TRANSPOSABLE ELEMENT-RELATED"/>
    <property type="match status" value="1"/>
</dbReference>
<dbReference type="PANTHER" id="PTHR23022:SF135">
    <property type="entry name" value="SI:DKEY-77F5.3"/>
    <property type="match status" value="1"/>
</dbReference>
<dbReference type="GO" id="GO:0006313">
    <property type="term" value="P:DNA transposition"/>
    <property type="evidence" value="ECO:0007669"/>
    <property type="project" value="InterPro"/>
</dbReference>
<evidence type="ECO:0000256" key="1">
    <source>
        <dbReference type="ARBA" id="ARBA00004123"/>
    </source>
</evidence>
<evidence type="ECO:0000313" key="4">
    <source>
        <dbReference type="EMBL" id="KFM64809.1"/>
    </source>
</evidence>
<dbReference type="Pfam" id="PF01498">
    <property type="entry name" value="HTH_Tnp_Tc3_2"/>
    <property type="match status" value="1"/>
</dbReference>
<sequence length="373" mass="43570">MNIWPNRQDNAKLRQSALGYVVFYLIIEDRDLISKREGETDTPVCNNRREGEGLQQVYKYPCWPQYTGDYRIWNRFLETGSVGRRPGQGRRRATTPNEDRYLVLTARRHRNMNATLLQQHLRSATGRTVSTQTVRNRLHGVGLYARRPMVCVRLTSRHRRDRREWATEHVNWRRNEWSNVLFSDESRFSVHPDNRRIFVWRDRGSRNNPAFVHESVRFGGGGVLVYGGISIDGRTDLYIIRDGPLTGRRYRDEILRPIVVPYAAAIGDDFILMDDNCRPHRANLVEDFLFEEGIVRMEWPACSPDMNPIEHVWDALGRRVAGRQPPPQTLQELERALLEEWDRIPQLVINSLIDSMPQRCSTLLAVRGNHTPY</sequence>
<dbReference type="AlphaFoldDB" id="A0A087TI70"/>
<evidence type="ECO:0000259" key="3">
    <source>
        <dbReference type="Pfam" id="PF13358"/>
    </source>
</evidence>